<gene>
    <name evidence="2" type="ORF">KV110_25370</name>
</gene>
<dbReference type="EMBL" id="CP078145">
    <property type="protein sequence ID" value="QXN88901.1"/>
    <property type="molecule type" value="Genomic_DNA"/>
</dbReference>
<dbReference type="RefSeq" id="WP_218469784.1">
    <property type="nucleotide sequence ID" value="NZ_BAABJN010000003.1"/>
</dbReference>
<evidence type="ECO:0000259" key="1">
    <source>
        <dbReference type="PROSITE" id="PS51725"/>
    </source>
</evidence>
<accession>A0ABX8RHS4</accession>
<reference evidence="2 3" key="1">
    <citation type="submission" date="2021-07" db="EMBL/GenBank/DDBJ databases">
        <title>Whole Genome Sequence of Nocardia Iowensis.</title>
        <authorList>
            <person name="Lamm A."/>
            <person name="Collins-Fairclough A.M."/>
            <person name="Bunk B."/>
            <person name="Sproer C."/>
        </authorList>
    </citation>
    <scope>NUCLEOTIDE SEQUENCE [LARGE SCALE GENOMIC DNA]</scope>
    <source>
        <strain evidence="2 3">NRRL 5646</strain>
    </source>
</reference>
<name>A0ABX8RHS4_NOCIO</name>
<dbReference type="Proteomes" id="UP000694257">
    <property type="component" value="Chromosome"/>
</dbReference>
<evidence type="ECO:0000313" key="3">
    <source>
        <dbReference type="Proteomes" id="UP000694257"/>
    </source>
</evidence>
<sequence>MTVGFVAFHYPEPAHFEEFVDRVRKVREVMGSAPGCLAVDCWVSAEGDAVISTGQWESEEACAASFAAVASADVDVAFDERECRPRHIVKLLSV</sequence>
<keyword evidence="3" id="KW-1185">Reference proteome</keyword>
<proteinExistence type="predicted"/>
<dbReference type="GO" id="GO:0004497">
    <property type="term" value="F:monooxygenase activity"/>
    <property type="evidence" value="ECO:0007669"/>
    <property type="project" value="UniProtKB-KW"/>
</dbReference>
<protein>
    <submittedName>
        <fullName evidence="2">Antibiotic biosynthesis monooxygenase</fullName>
    </submittedName>
</protein>
<feature type="domain" description="ABM" evidence="1">
    <location>
        <begin position="3"/>
        <end position="94"/>
    </location>
</feature>
<dbReference type="InterPro" id="IPR007138">
    <property type="entry name" value="ABM_dom"/>
</dbReference>
<keyword evidence="2" id="KW-0503">Monooxygenase</keyword>
<evidence type="ECO:0000313" key="2">
    <source>
        <dbReference type="EMBL" id="QXN88901.1"/>
    </source>
</evidence>
<organism evidence="2 3">
    <name type="scientific">Nocardia iowensis</name>
    <dbReference type="NCBI Taxonomy" id="204891"/>
    <lineage>
        <taxon>Bacteria</taxon>
        <taxon>Bacillati</taxon>
        <taxon>Actinomycetota</taxon>
        <taxon>Actinomycetes</taxon>
        <taxon>Mycobacteriales</taxon>
        <taxon>Nocardiaceae</taxon>
        <taxon>Nocardia</taxon>
    </lineage>
</organism>
<dbReference type="Pfam" id="PF03992">
    <property type="entry name" value="ABM"/>
    <property type="match status" value="1"/>
</dbReference>
<dbReference type="PROSITE" id="PS51725">
    <property type="entry name" value="ABM"/>
    <property type="match status" value="1"/>
</dbReference>
<keyword evidence="2" id="KW-0560">Oxidoreductase</keyword>